<dbReference type="Proteomes" id="UP000469927">
    <property type="component" value="Unassembled WGS sequence"/>
</dbReference>
<sequence>MSISLSLFFKESLNIDVSELIIEASKIFRILSGQKDTYLDFDVYDSKGNVIKKVKPDVTQVYSIIENNIFFSGGYFLYGPDEHWQYHSEEQLNEFSITEINFDPHSGKFLIFLSILIAVAEFLKSDYLVDTSGILSVTKKDRAKISDILDLKLSSDSADINESCALLYTKIITSMWQLKDQ</sequence>
<protein>
    <submittedName>
        <fullName evidence="2">Uncharacterized protein</fullName>
    </submittedName>
</protein>
<reference evidence="2 3" key="1">
    <citation type="submission" date="2016-12" db="EMBL/GenBank/DDBJ databases">
        <title>Analysis of the Molecular Diversity Among Cronobacter Species Isolated from Filth Flies Using a Pan Genomic DNA Microarray.</title>
        <authorList>
            <person name="Pava-Ripoll M."/>
            <person name="Tall B."/>
            <person name="Farber J."/>
            <person name="Fanning S."/>
            <person name="Lehner A."/>
            <person name="Stephan R."/>
            <person name="Pagotto F."/>
            <person name="Iverson C."/>
            <person name="Ziobro G."/>
            <person name="Miller A."/>
            <person name="Pearson R."/>
            <person name="Yan Q."/>
            <person name="Kim M."/>
            <person name="Jeong S."/>
            <person name="Park J."/>
            <person name="Jun S."/>
            <person name="Choi H."/>
            <person name="Chung T."/>
            <person name="Yoo Y."/>
            <person name="Park E."/>
            <person name="Hwang S."/>
            <person name="Lee B."/>
            <person name="Sathyamoorthy V."/>
            <person name="Carter L."/>
            <person name="Mammel M."/>
            <person name="Jackson S."/>
            <person name="Kothary M."/>
            <person name="Patel I."/>
            <person name="Grim C."/>
            <person name="Gopinath G."/>
            <person name="Gangiredla J."/>
            <person name="Chase H."/>
        </authorList>
    </citation>
    <scope>NUCLEOTIDE SEQUENCE [LARGE SCALE GENOMIC DNA]</scope>
    <source>
        <strain evidence="2 3">MOD1-Md1s</strain>
    </source>
</reference>
<name>A0A2T7AWT6_9ENTR</name>
<comment type="caution">
    <text evidence="2">The sequence shown here is derived from an EMBL/GenBank/DDBJ whole genome shotgun (WGS) entry which is preliminary data.</text>
</comment>
<keyword evidence="4" id="KW-1185">Reference proteome</keyword>
<evidence type="ECO:0000313" key="3">
    <source>
        <dbReference type="Proteomes" id="UP000244378"/>
    </source>
</evidence>
<evidence type="ECO:0000313" key="2">
    <source>
        <dbReference type="EMBL" id="PUX16693.1"/>
    </source>
</evidence>
<dbReference type="OrthoDB" id="9928926at2"/>
<dbReference type="EMBL" id="WAGD01000009">
    <property type="protein sequence ID" value="KAB0884769.1"/>
    <property type="molecule type" value="Genomic_DNA"/>
</dbReference>
<gene>
    <name evidence="2" type="ORF">AUN14_05380</name>
    <name evidence="1" type="ORF">FZI19_03710</name>
</gene>
<organism evidence="2 3">
    <name type="scientific">Cronobacter muytjensii</name>
    <dbReference type="NCBI Taxonomy" id="413501"/>
    <lineage>
        <taxon>Bacteria</taxon>
        <taxon>Pseudomonadati</taxon>
        <taxon>Pseudomonadota</taxon>
        <taxon>Gammaproteobacteria</taxon>
        <taxon>Enterobacterales</taxon>
        <taxon>Enterobacteriaceae</taxon>
        <taxon>Cronobacter</taxon>
    </lineage>
</organism>
<reference evidence="1 4" key="2">
    <citation type="submission" date="2019-08" db="EMBL/GenBank/DDBJ databases">
        <title>Prevalence, distribution, and phylogeny of type two toxin-antitoxin genes possessed by Cronobacter species where C. sakazakii homologs follow sequence type lineages.</title>
        <authorList>
            <person name="Finkelstein S."/>
            <person name="Negrete F."/>
            <person name="Jang H."/>
            <person name="Gopinath G.R."/>
            <person name="Tall B.D."/>
        </authorList>
    </citation>
    <scope>NUCLEOTIDE SEQUENCE [LARGE SCALE GENOMIC DNA]</scope>
    <source>
        <strain evidence="1 4">MOD1_GK1257</strain>
    </source>
</reference>
<evidence type="ECO:0000313" key="4">
    <source>
        <dbReference type="Proteomes" id="UP000469927"/>
    </source>
</evidence>
<dbReference type="RefSeq" id="WP_075192621.1">
    <property type="nucleotide sequence ID" value="NZ_JADKNN010000010.1"/>
</dbReference>
<proteinExistence type="predicted"/>
<accession>A0A2T7AWT6</accession>
<dbReference type="EMBL" id="MSAE01000006">
    <property type="protein sequence ID" value="PUX16693.1"/>
    <property type="molecule type" value="Genomic_DNA"/>
</dbReference>
<dbReference type="Proteomes" id="UP000244378">
    <property type="component" value="Unassembled WGS sequence"/>
</dbReference>
<evidence type="ECO:0000313" key="1">
    <source>
        <dbReference type="EMBL" id="KAB0884769.1"/>
    </source>
</evidence>
<dbReference type="AlphaFoldDB" id="A0A2T7AWT6"/>